<dbReference type="AlphaFoldDB" id="A0A7I7RTM4"/>
<reference evidence="2 3" key="1">
    <citation type="journal article" date="2019" name="Emerg. Microbes Infect.">
        <title>Comprehensive subspecies identification of 175 nontuberculous mycobacteria species based on 7547 genomic profiles.</title>
        <authorList>
            <person name="Matsumoto Y."/>
            <person name="Kinjo T."/>
            <person name="Motooka D."/>
            <person name="Nabeya D."/>
            <person name="Jung N."/>
            <person name="Uechi K."/>
            <person name="Horii T."/>
            <person name="Iida T."/>
            <person name="Fujita J."/>
            <person name="Nakamura S."/>
        </authorList>
    </citation>
    <scope>NUCLEOTIDE SEQUENCE [LARGE SCALE GENOMIC DNA]</scope>
    <source>
        <strain evidence="2 3">JCM 18538</strain>
    </source>
</reference>
<name>A0A7I7RTM4_9MYCO</name>
<proteinExistence type="predicted"/>
<dbReference type="InterPro" id="IPR036465">
    <property type="entry name" value="vWFA_dom_sf"/>
</dbReference>
<organism evidence="2 3">
    <name type="scientific">Mycolicibacterium arabiense</name>
    <dbReference type="NCBI Taxonomy" id="1286181"/>
    <lineage>
        <taxon>Bacteria</taxon>
        <taxon>Bacillati</taxon>
        <taxon>Actinomycetota</taxon>
        <taxon>Actinomycetes</taxon>
        <taxon>Mycobacteriales</taxon>
        <taxon>Mycobacteriaceae</taxon>
        <taxon>Mycolicibacterium</taxon>
    </lineage>
</organism>
<keyword evidence="3" id="KW-1185">Reference proteome</keyword>
<dbReference type="Gene3D" id="3.40.50.410">
    <property type="entry name" value="von Willebrand factor, type A domain"/>
    <property type="match status" value="1"/>
</dbReference>
<evidence type="ECO:0000256" key="1">
    <source>
        <dbReference type="SAM" id="MobiDB-lite"/>
    </source>
</evidence>
<protein>
    <recommendedName>
        <fullName evidence="4">VWA domain-containing protein</fullName>
    </recommendedName>
</protein>
<dbReference type="RefSeq" id="WP_179973566.1">
    <property type="nucleotide sequence ID" value="NZ_AP022593.1"/>
</dbReference>
<evidence type="ECO:0000313" key="2">
    <source>
        <dbReference type="EMBL" id="BBY47551.1"/>
    </source>
</evidence>
<dbReference type="SUPFAM" id="SSF53300">
    <property type="entry name" value="vWA-like"/>
    <property type="match status" value="1"/>
</dbReference>
<accession>A0A7I7RTM4</accession>
<dbReference type="KEGG" id="marz:MARA_10190"/>
<evidence type="ECO:0000313" key="3">
    <source>
        <dbReference type="Proteomes" id="UP000467428"/>
    </source>
</evidence>
<geneLocation type="plasmid" evidence="3">
    <name>pjcm18538 dna</name>
</geneLocation>
<gene>
    <name evidence="2" type="ORF">MARA_10190</name>
</gene>
<sequence>MTDPQRTLIAVLLDRSGSMQAIKDDTEGGFNAFVEQQRNEPGEARVTLAQFDTHYEVVYADRPIEDVPPLDLQPRGMTALYDALGRLITDVGAELASLPEAQRPGHVIVVVMTDGLENSSREWTHEAVSAAIKRQESEYSWYFVFLGANMDAVAVAAQMGFDQSRSMTYGANDQGVASAMSATTAYVSRQRRSRTGSAAPGFSPEERQASLGGNR</sequence>
<dbReference type="Proteomes" id="UP000467428">
    <property type="component" value="Chromosome"/>
</dbReference>
<feature type="region of interest" description="Disordered" evidence="1">
    <location>
        <begin position="189"/>
        <end position="215"/>
    </location>
</feature>
<evidence type="ECO:0008006" key="4">
    <source>
        <dbReference type="Google" id="ProtNLM"/>
    </source>
</evidence>
<dbReference type="EMBL" id="AP022593">
    <property type="protein sequence ID" value="BBY47551.1"/>
    <property type="molecule type" value="Genomic_DNA"/>
</dbReference>
<dbReference type="CDD" id="cd00198">
    <property type="entry name" value="vWFA"/>
    <property type="match status" value="1"/>
</dbReference>